<evidence type="ECO:0000313" key="4">
    <source>
        <dbReference type="EMBL" id="THF63632.1"/>
    </source>
</evidence>
<keyword evidence="5" id="KW-1185">Reference proteome</keyword>
<dbReference type="InterPro" id="IPR016191">
    <property type="entry name" value="Ribonuclease/ribotoxin"/>
</dbReference>
<feature type="chain" id="PRO_5020948591" evidence="3">
    <location>
        <begin position="25"/>
        <end position="123"/>
    </location>
</feature>
<dbReference type="SUPFAM" id="SSF53933">
    <property type="entry name" value="Microbial ribonucleases"/>
    <property type="match status" value="1"/>
</dbReference>
<keyword evidence="2" id="KW-0378">Hydrolase</keyword>
<evidence type="ECO:0000313" key="5">
    <source>
        <dbReference type="Proteomes" id="UP000308430"/>
    </source>
</evidence>
<evidence type="ECO:0000256" key="2">
    <source>
        <dbReference type="ARBA" id="ARBA00022801"/>
    </source>
</evidence>
<evidence type="ECO:0000256" key="1">
    <source>
        <dbReference type="ARBA" id="ARBA00022722"/>
    </source>
</evidence>
<dbReference type="GO" id="GO:0016787">
    <property type="term" value="F:hydrolase activity"/>
    <property type="evidence" value="ECO:0007669"/>
    <property type="project" value="UniProtKB-KW"/>
</dbReference>
<accession>A0A4S4AYC8</accession>
<name>A0A4S4AYC8_9RHOO</name>
<reference evidence="4 5" key="1">
    <citation type="submission" date="2019-04" db="EMBL/GenBank/DDBJ databases">
        <title>Azoarcus nasutitermitis sp. nov. isolated from termite nest.</title>
        <authorList>
            <person name="Lin S.-Y."/>
            <person name="Hameed A."/>
            <person name="Hsu Y.-H."/>
            <person name="Young C.-C."/>
        </authorList>
    </citation>
    <scope>NUCLEOTIDE SEQUENCE [LARGE SCALE GENOMIC DNA]</scope>
    <source>
        <strain evidence="4 5">CC-YHH838</strain>
    </source>
</reference>
<dbReference type="Proteomes" id="UP000308430">
    <property type="component" value="Unassembled WGS sequence"/>
</dbReference>
<dbReference type="RefSeq" id="WP_136348793.1">
    <property type="nucleotide sequence ID" value="NZ_SSOC01000005.1"/>
</dbReference>
<dbReference type="PROSITE" id="PS51257">
    <property type="entry name" value="PROKAR_LIPOPROTEIN"/>
    <property type="match status" value="1"/>
</dbReference>
<dbReference type="AlphaFoldDB" id="A0A4S4AYC8"/>
<comment type="caution">
    <text evidence="4">The sequence shown here is derived from an EMBL/GenBank/DDBJ whole genome shotgun (WGS) entry which is preliminary data.</text>
</comment>
<feature type="signal peptide" evidence="3">
    <location>
        <begin position="1"/>
        <end position="24"/>
    </location>
</feature>
<organism evidence="4 5">
    <name type="scientific">Pseudothauera nasutitermitis</name>
    <dbReference type="NCBI Taxonomy" id="2565930"/>
    <lineage>
        <taxon>Bacteria</taxon>
        <taxon>Pseudomonadati</taxon>
        <taxon>Pseudomonadota</taxon>
        <taxon>Betaproteobacteria</taxon>
        <taxon>Rhodocyclales</taxon>
        <taxon>Zoogloeaceae</taxon>
        <taxon>Pseudothauera</taxon>
    </lineage>
</organism>
<evidence type="ECO:0000256" key="3">
    <source>
        <dbReference type="SAM" id="SignalP"/>
    </source>
</evidence>
<dbReference type="EMBL" id="SSOC01000005">
    <property type="protein sequence ID" value="THF63632.1"/>
    <property type="molecule type" value="Genomic_DNA"/>
</dbReference>
<dbReference type="OrthoDB" id="5326845at2"/>
<dbReference type="GO" id="GO:0003723">
    <property type="term" value="F:RNA binding"/>
    <property type="evidence" value="ECO:0007669"/>
    <property type="project" value="InterPro"/>
</dbReference>
<keyword evidence="3" id="KW-0732">Signal</keyword>
<dbReference type="Pfam" id="PF00545">
    <property type="entry name" value="Ribonuclease"/>
    <property type="match status" value="1"/>
</dbReference>
<dbReference type="GO" id="GO:0004521">
    <property type="term" value="F:RNA endonuclease activity"/>
    <property type="evidence" value="ECO:0007669"/>
    <property type="project" value="InterPro"/>
</dbReference>
<dbReference type="Gene3D" id="3.10.450.30">
    <property type="entry name" value="Microbial ribonucleases"/>
    <property type="match status" value="1"/>
</dbReference>
<gene>
    <name evidence="4" type="ORF">E6C76_13640</name>
</gene>
<sequence length="123" mass="13400">MSARRILLTLLLPAAVWLGGCAPAGGDAGLQATALPPEALATLALIDAGGPFPYRKDGTVFQNREGLLPERPRGYYREYTVPTPGARDRGARRIVTGGRPPEVYYYTADHYRSFRRIDTAPTP</sequence>
<protein>
    <submittedName>
        <fullName evidence="4">Ribonuclease</fullName>
    </submittedName>
</protein>
<proteinExistence type="predicted"/>
<keyword evidence="1" id="KW-0540">Nuclease</keyword>
<dbReference type="InterPro" id="IPR000026">
    <property type="entry name" value="N1-like"/>
</dbReference>